<evidence type="ECO:0000313" key="3">
    <source>
        <dbReference type="Proteomes" id="UP001140560"/>
    </source>
</evidence>
<reference evidence="2" key="1">
    <citation type="submission" date="2022-10" db="EMBL/GenBank/DDBJ databases">
        <title>Tapping the CABI collections for fungal endophytes: first genome assemblies for Collariella, Neodidymelliopsis, Ascochyta clinopodiicola, Didymella pomorum, Didymosphaeria variabile, Neocosmospora piperis and Neocucurbitaria cava.</title>
        <authorList>
            <person name="Hill R."/>
        </authorList>
    </citation>
    <scope>NUCLEOTIDE SEQUENCE</scope>
    <source>
        <strain evidence="2">IMI 356814</strain>
    </source>
</reference>
<gene>
    <name evidence="2" type="ORF">N0V83_010030</name>
</gene>
<evidence type="ECO:0000256" key="1">
    <source>
        <dbReference type="SAM" id="MobiDB-lite"/>
    </source>
</evidence>
<dbReference type="AlphaFoldDB" id="A0A9W8XZ39"/>
<dbReference type="EMBL" id="JAPEUY010000020">
    <property type="protein sequence ID" value="KAJ4362913.1"/>
    <property type="molecule type" value="Genomic_DNA"/>
</dbReference>
<dbReference type="OrthoDB" id="3757587at2759"/>
<accession>A0A9W8XZ39</accession>
<feature type="region of interest" description="Disordered" evidence="1">
    <location>
        <begin position="46"/>
        <end position="75"/>
    </location>
</feature>
<keyword evidence="3" id="KW-1185">Reference proteome</keyword>
<sequence length="241" mass="27595">MPIKLREINVTPNPTVDIAVQNVHADSPIVRAIDHTVLFIEPDTVVQDHNDGPSEGRSQNLNAPPQWHEDGRVSDPIFPQYGYDRNCHRISDYLREKVVPRTAWKPYEDLPLGLCLYRHDMHKDNEASNHSGIETHVQDAVIRTTNNTVYREVRAMGGPRGFLCQSSHEDFLRYHKHLIDTVLADLRQLRAQVDAVLSPTRSLADELPEIQRIIQERTSREDDEIMSAYPRLSRLFPGPPS</sequence>
<proteinExistence type="predicted"/>
<name>A0A9W8XZ39_9PLEO</name>
<dbReference type="Proteomes" id="UP001140560">
    <property type="component" value="Unassembled WGS sequence"/>
</dbReference>
<organism evidence="2 3">
    <name type="scientific">Neocucurbitaria cava</name>
    <dbReference type="NCBI Taxonomy" id="798079"/>
    <lineage>
        <taxon>Eukaryota</taxon>
        <taxon>Fungi</taxon>
        <taxon>Dikarya</taxon>
        <taxon>Ascomycota</taxon>
        <taxon>Pezizomycotina</taxon>
        <taxon>Dothideomycetes</taxon>
        <taxon>Pleosporomycetidae</taxon>
        <taxon>Pleosporales</taxon>
        <taxon>Pleosporineae</taxon>
        <taxon>Cucurbitariaceae</taxon>
        <taxon>Neocucurbitaria</taxon>
    </lineage>
</organism>
<protein>
    <submittedName>
        <fullName evidence="2">Uncharacterized protein</fullName>
    </submittedName>
</protein>
<evidence type="ECO:0000313" key="2">
    <source>
        <dbReference type="EMBL" id="KAJ4362913.1"/>
    </source>
</evidence>
<comment type="caution">
    <text evidence="2">The sequence shown here is derived from an EMBL/GenBank/DDBJ whole genome shotgun (WGS) entry which is preliminary data.</text>
</comment>